<comment type="cofactor">
    <cofactor evidence="1">
        <name>Mn(2+)</name>
        <dbReference type="ChEBI" id="CHEBI:29035"/>
    </cofactor>
</comment>
<evidence type="ECO:0000256" key="5">
    <source>
        <dbReference type="ARBA" id="ARBA00022763"/>
    </source>
</evidence>
<evidence type="ECO:0000256" key="2">
    <source>
        <dbReference type="ARBA" id="ARBA00001946"/>
    </source>
</evidence>
<evidence type="ECO:0000256" key="3">
    <source>
        <dbReference type="ARBA" id="ARBA00022722"/>
    </source>
</evidence>
<keyword evidence="7" id="KW-0460">Magnesium</keyword>
<dbReference type="Proteomes" id="UP000606194">
    <property type="component" value="Unassembled WGS sequence"/>
</dbReference>
<feature type="domain" description="Endonuclease/exonuclease/phosphatase" evidence="9">
    <location>
        <begin position="12"/>
        <end position="240"/>
    </location>
</feature>
<keyword evidence="11" id="KW-1185">Reference proteome</keyword>
<proteinExistence type="predicted"/>
<dbReference type="SUPFAM" id="SSF56219">
    <property type="entry name" value="DNase I-like"/>
    <property type="match status" value="1"/>
</dbReference>
<evidence type="ECO:0000259" key="9">
    <source>
        <dbReference type="Pfam" id="PF03372"/>
    </source>
</evidence>
<evidence type="ECO:0000256" key="6">
    <source>
        <dbReference type="ARBA" id="ARBA00022801"/>
    </source>
</evidence>
<dbReference type="GO" id="GO:0006281">
    <property type="term" value="P:DNA repair"/>
    <property type="evidence" value="ECO:0007669"/>
    <property type="project" value="UniProtKB-KW"/>
</dbReference>
<dbReference type="InterPro" id="IPR036691">
    <property type="entry name" value="Endo/exonu/phosph_ase_sf"/>
</dbReference>
<keyword evidence="4" id="KW-0479">Metal-binding</keyword>
<name>A0A918LBK8_9ACTN</name>
<reference evidence="10" key="1">
    <citation type="journal article" date="2014" name="Int. J. Syst. Evol. Microbiol.">
        <title>Complete genome sequence of Corynebacterium casei LMG S-19264T (=DSM 44701T), isolated from a smear-ripened cheese.</title>
        <authorList>
            <consortium name="US DOE Joint Genome Institute (JGI-PGF)"/>
            <person name="Walter F."/>
            <person name="Albersmeier A."/>
            <person name="Kalinowski J."/>
            <person name="Ruckert C."/>
        </authorList>
    </citation>
    <scope>NUCLEOTIDE SEQUENCE</scope>
    <source>
        <strain evidence="10">JCM 4386</strain>
    </source>
</reference>
<dbReference type="EMBL" id="BMTL01000054">
    <property type="protein sequence ID" value="GGS28188.1"/>
    <property type="molecule type" value="Genomic_DNA"/>
</dbReference>
<protein>
    <recommendedName>
        <fullName evidence="9">Endonuclease/exonuclease/phosphatase domain-containing protein</fullName>
    </recommendedName>
</protein>
<comment type="caution">
    <text evidence="10">The sequence shown here is derived from an EMBL/GenBank/DDBJ whole genome shotgun (WGS) entry which is preliminary data.</text>
</comment>
<dbReference type="PANTHER" id="PTHR15822:SF4">
    <property type="entry name" value="TYROSYL-DNA PHOSPHODIESTERASE 2"/>
    <property type="match status" value="1"/>
</dbReference>
<dbReference type="AlphaFoldDB" id="A0A918LBK8"/>
<accession>A0A918LBK8</accession>
<dbReference type="Gene3D" id="3.60.10.10">
    <property type="entry name" value="Endonuclease/exonuclease/phosphatase"/>
    <property type="match status" value="1"/>
</dbReference>
<evidence type="ECO:0000256" key="8">
    <source>
        <dbReference type="ARBA" id="ARBA00023204"/>
    </source>
</evidence>
<dbReference type="Pfam" id="PF03372">
    <property type="entry name" value="Exo_endo_phos"/>
    <property type="match status" value="1"/>
</dbReference>
<sequence length="252" mass="27894">MVSGTPLRFVVCSLNLWRTRNWPARSHPLAAFLRGHRPDVLVVQELSPEVRSVIDVALDSHDRVTDAFPGWSRESNIYWHRGLFEPVAHGREDIGQPQAERGLYWVRLRRCGEPAEDVVVATAHYTWPGHPEELRSGVSPRPAEARATVTALARIAPAPQAVVFAGDLNDFFHPLRVLREAGLADSFSALGRMPRPTIPSVPAAGGIPSVADWMLHRGPVRPMSTEAVDFFADGLPPSDHKPLLTTYSLERT</sequence>
<organism evidence="10 11">
    <name type="scientific">Streptomyces humidus</name>
    <dbReference type="NCBI Taxonomy" id="52259"/>
    <lineage>
        <taxon>Bacteria</taxon>
        <taxon>Bacillati</taxon>
        <taxon>Actinomycetota</taxon>
        <taxon>Actinomycetes</taxon>
        <taxon>Kitasatosporales</taxon>
        <taxon>Streptomycetaceae</taxon>
        <taxon>Streptomyces</taxon>
    </lineage>
</organism>
<evidence type="ECO:0000256" key="4">
    <source>
        <dbReference type="ARBA" id="ARBA00022723"/>
    </source>
</evidence>
<evidence type="ECO:0000256" key="7">
    <source>
        <dbReference type="ARBA" id="ARBA00022842"/>
    </source>
</evidence>
<reference evidence="10" key="2">
    <citation type="submission" date="2020-09" db="EMBL/GenBank/DDBJ databases">
        <authorList>
            <person name="Sun Q."/>
            <person name="Ohkuma M."/>
        </authorList>
    </citation>
    <scope>NUCLEOTIDE SEQUENCE</scope>
    <source>
        <strain evidence="10">JCM 4386</strain>
    </source>
</reference>
<dbReference type="GO" id="GO:0004518">
    <property type="term" value="F:nuclease activity"/>
    <property type="evidence" value="ECO:0007669"/>
    <property type="project" value="UniProtKB-KW"/>
</dbReference>
<dbReference type="InterPro" id="IPR005135">
    <property type="entry name" value="Endo/exonuclease/phosphatase"/>
</dbReference>
<gene>
    <name evidence="10" type="ORF">GCM10010269_78550</name>
</gene>
<keyword evidence="8" id="KW-0234">DNA repair</keyword>
<comment type="cofactor">
    <cofactor evidence="2">
        <name>Mg(2+)</name>
        <dbReference type="ChEBI" id="CHEBI:18420"/>
    </cofactor>
</comment>
<keyword evidence="5" id="KW-0227">DNA damage</keyword>
<evidence type="ECO:0000256" key="1">
    <source>
        <dbReference type="ARBA" id="ARBA00001936"/>
    </source>
</evidence>
<keyword evidence="3" id="KW-0540">Nuclease</keyword>
<evidence type="ECO:0000313" key="11">
    <source>
        <dbReference type="Proteomes" id="UP000606194"/>
    </source>
</evidence>
<dbReference type="GO" id="GO:0046872">
    <property type="term" value="F:metal ion binding"/>
    <property type="evidence" value="ECO:0007669"/>
    <property type="project" value="UniProtKB-KW"/>
</dbReference>
<dbReference type="GO" id="GO:0016787">
    <property type="term" value="F:hydrolase activity"/>
    <property type="evidence" value="ECO:0007669"/>
    <property type="project" value="UniProtKB-KW"/>
</dbReference>
<keyword evidence="6" id="KW-0378">Hydrolase</keyword>
<evidence type="ECO:0000313" key="10">
    <source>
        <dbReference type="EMBL" id="GGS28188.1"/>
    </source>
</evidence>
<dbReference type="PANTHER" id="PTHR15822">
    <property type="entry name" value="TRAF AND TNF RECEPTOR-ASSOCIATED PROTEIN"/>
    <property type="match status" value="1"/>
</dbReference>
<dbReference type="InterPro" id="IPR051547">
    <property type="entry name" value="TDP2-like"/>
</dbReference>